<feature type="compositionally biased region" description="Low complexity" evidence="1">
    <location>
        <begin position="12"/>
        <end position="23"/>
    </location>
</feature>
<evidence type="ECO:0000256" key="1">
    <source>
        <dbReference type="SAM" id="MobiDB-lite"/>
    </source>
</evidence>
<name>A0A9W7D425_9STRA</name>
<reference evidence="2" key="1">
    <citation type="submission" date="2023-04" db="EMBL/GenBank/DDBJ databases">
        <title>Phytophthora fragariaefolia NBRC 109709.</title>
        <authorList>
            <person name="Ichikawa N."/>
            <person name="Sato H."/>
            <person name="Tonouchi N."/>
        </authorList>
    </citation>
    <scope>NUCLEOTIDE SEQUENCE</scope>
    <source>
        <strain evidence="2">NBRC 109709</strain>
    </source>
</reference>
<organism evidence="2 3">
    <name type="scientific">Phytophthora fragariaefolia</name>
    <dbReference type="NCBI Taxonomy" id="1490495"/>
    <lineage>
        <taxon>Eukaryota</taxon>
        <taxon>Sar</taxon>
        <taxon>Stramenopiles</taxon>
        <taxon>Oomycota</taxon>
        <taxon>Peronosporomycetes</taxon>
        <taxon>Peronosporales</taxon>
        <taxon>Peronosporaceae</taxon>
        <taxon>Phytophthora</taxon>
    </lineage>
</organism>
<dbReference type="AlphaFoldDB" id="A0A9W7D425"/>
<sequence length="128" mass="13438">MPGSLRLGDEVSSSPSSSSMSASLPAPKRAQNASRANVVLPRAFLYSPSDIVRLGELDVTVEVTTNDEAEELVVVATGATIVFAAADVAGAPTACVVGVLIPNEHEYLLRRRLWIDVSRPAHQVLTGG</sequence>
<accession>A0A9W7D425</accession>
<evidence type="ECO:0000313" key="3">
    <source>
        <dbReference type="Proteomes" id="UP001165121"/>
    </source>
</evidence>
<dbReference type="EMBL" id="BSXT01003296">
    <property type="protein sequence ID" value="GMF53540.1"/>
    <property type="molecule type" value="Genomic_DNA"/>
</dbReference>
<comment type="caution">
    <text evidence="2">The sequence shown here is derived from an EMBL/GenBank/DDBJ whole genome shotgun (WGS) entry which is preliminary data.</text>
</comment>
<dbReference type="Proteomes" id="UP001165121">
    <property type="component" value="Unassembled WGS sequence"/>
</dbReference>
<gene>
    <name evidence="2" type="ORF">Pfra01_002216200</name>
</gene>
<protein>
    <submittedName>
        <fullName evidence="2">Unnamed protein product</fullName>
    </submittedName>
</protein>
<feature type="region of interest" description="Disordered" evidence="1">
    <location>
        <begin position="1"/>
        <end position="33"/>
    </location>
</feature>
<proteinExistence type="predicted"/>
<keyword evidence="3" id="KW-1185">Reference proteome</keyword>
<evidence type="ECO:0000313" key="2">
    <source>
        <dbReference type="EMBL" id="GMF53540.1"/>
    </source>
</evidence>